<dbReference type="PANTHER" id="PTHR33990">
    <property type="entry name" value="PROTEIN YJDN-RELATED"/>
    <property type="match status" value="1"/>
</dbReference>
<evidence type="ECO:0000259" key="1">
    <source>
        <dbReference type="Pfam" id="PF06983"/>
    </source>
</evidence>
<proteinExistence type="predicted"/>
<dbReference type="RefSeq" id="WP_283406771.1">
    <property type="nucleotide sequence ID" value="NZ_FXUI01000010.1"/>
</dbReference>
<dbReference type="InterPro" id="IPR028973">
    <property type="entry name" value="PhnB-like"/>
</dbReference>
<name>A0ABY1QR17_9SPHN</name>
<organism evidence="2 3">
    <name type="scientific">Novosphingobium panipatense</name>
    <dbReference type="NCBI Taxonomy" id="428991"/>
    <lineage>
        <taxon>Bacteria</taxon>
        <taxon>Pseudomonadati</taxon>
        <taxon>Pseudomonadota</taxon>
        <taxon>Alphaproteobacteria</taxon>
        <taxon>Sphingomonadales</taxon>
        <taxon>Sphingomonadaceae</taxon>
        <taxon>Novosphingobium</taxon>
    </lineage>
</organism>
<evidence type="ECO:0000313" key="2">
    <source>
        <dbReference type="EMBL" id="SMP78071.1"/>
    </source>
</evidence>
<protein>
    <submittedName>
        <fullName evidence="2">Glyoxalase superfamily enzyme, possibly 3-demethylubiquinone-9 3-methyltransferase</fullName>
    </submittedName>
</protein>
<dbReference type="InterPro" id="IPR029068">
    <property type="entry name" value="Glyas_Bleomycin-R_OHBP_Dase"/>
</dbReference>
<gene>
    <name evidence="2" type="ORF">SAMN06296065_11078</name>
</gene>
<dbReference type="Pfam" id="PF06983">
    <property type="entry name" value="3-dmu-9_3-mt"/>
    <property type="match status" value="1"/>
</dbReference>
<accession>A0ABY1QR17</accession>
<dbReference type="Gene3D" id="3.30.720.100">
    <property type="match status" value="1"/>
</dbReference>
<dbReference type="Gene3D" id="3.30.720.110">
    <property type="match status" value="1"/>
</dbReference>
<dbReference type="SUPFAM" id="SSF54593">
    <property type="entry name" value="Glyoxalase/Bleomycin resistance protein/Dihydroxybiphenyl dioxygenase"/>
    <property type="match status" value="1"/>
</dbReference>
<dbReference type="EMBL" id="FXUI01000010">
    <property type="protein sequence ID" value="SMP78071.1"/>
    <property type="molecule type" value="Genomic_DNA"/>
</dbReference>
<dbReference type="Proteomes" id="UP001157910">
    <property type="component" value="Unassembled WGS sequence"/>
</dbReference>
<comment type="caution">
    <text evidence="2">The sequence shown here is derived from an EMBL/GenBank/DDBJ whole genome shotgun (WGS) entry which is preliminary data.</text>
</comment>
<sequence>MHASPFLMFQGDAQDALMLWKRAFASALEVTELERHGSGEFEGRVSLASFTLGGTQWRVFDSAVPHAFTFTPATSILVDCDEEGQLRHAASVLGQGGKVIMPLSASESGQLFTWICDIHGVSWQLRLPFPAAA</sequence>
<evidence type="ECO:0000313" key="3">
    <source>
        <dbReference type="Proteomes" id="UP001157910"/>
    </source>
</evidence>
<keyword evidence="3" id="KW-1185">Reference proteome</keyword>
<feature type="domain" description="PhnB-like" evidence="1">
    <location>
        <begin position="4"/>
        <end position="125"/>
    </location>
</feature>
<reference evidence="2 3" key="1">
    <citation type="submission" date="2017-05" db="EMBL/GenBank/DDBJ databases">
        <authorList>
            <person name="Varghese N."/>
            <person name="Submissions S."/>
        </authorList>
    </citation>
    <scope>NUCLEOTIDE SEQUENCE [LARGE SCALE GENOMIC DNA]</scope>
    <source>
        <strain evidence="2 3">SM16</strain>
    </source>
</reference>